<dbReference type="EMBL" id="HBIC01049537">
    <property type="protein sequence ID" value="CAE0296397.1"/>
    <property type="molecule type" value="Transcribed_RNA"/>
</dbReference>
<accession>A0A7S3MCG3</accession>
<evidence type="ECO:0000313" key="2">
    <source>
        <dbReference type="EMBL" id="CAE0296397.1"/>
    </source>
</evidence>
<dbReference type="AlphaFoldDB" id="A0A7S3MCG3"/>
<protein>
    <submittedName>
        <fullName evidence="2">Uncharacterized protein</fullName>
    </submittedName>
</protein>
<evidence type="ECO:0000256" key="1">
    <source>
        <dbReference type="SAM" id="MobiDB-lite"/>
    </source>
</evidence>
<feature type="compositionally biased region" description="Low complexity" evidence="1">
    <location>
        <begin position="188"/>
        <end position="198"/>
    </location>
</feature>
<organism evidence="2">
    <name type="scientific">Spumella elongata</name>
    <dbReference type="NCBI Taxonomy" id="89044"/>
    <lineage>
        <taxon>Eukaryota</taxon>
        <taxon>Sar</taxon>
        <taxon>Stramenopiles</taxon>
        <taxon>Ochrophyta</taxon>
        <taxon>Chrysophyceae</taxon>
        <taxon>Chromulinales</taxon>
        <taxon>Chromulinaceae</taxon>
        <taxon>Spumella</taxon>
    </lineage>
</organism>
<sequence length="291" mass="32803">MEPSSAKRKIDELVDPLVDSEFAVRDARRTYSQLLLNTFNTCDIAKLKKIFKRYCTPDLYSICSYEGVSNPYAPQVTEVRTIENHIDLWVALFKSAPDFLFRGEFVEAYIDPATNCCVVRSKFTFSATRILDVIVAKRVNAEVLLEKKQHLESDEFITSERLLMNQIGSQCGEPVGEQNETSTFAASEPTGTETVGEPTEGRSRADSVASTITANSEGPEQTDVIQENLLFDRENAQLLEGDMYVYAEDRPLAESMVINCEGTFTVYLNAENKIDKYVFLYSAMETLQGRR</sequence>
<reference evidence="2" key="1">
    <citation type="submission" date="2021-01" db="EMBL/GenBank/DDBJ databases">
        <authorList>
            <person name="Corre E."/>
            <person name="Pelletier E."/>
            <person name="Niang G."/>
            <person name="Scheremetjew M."/>
            <person name="Finn R."/>
            <person name="Kale V."/>
            <person name="Holt S."/>
            <person name="Cochrane G."/>
            <person name="Meng A."/>
            <person name="Brown T."/>
            <person name="Cohen L."/>
        </authorList>
    </citation>
    <scope>NUCLEOTIDE SEQUENCE</scope>
    <source>
        <strain evidence="2">CCAP 955/1</strain>
    </source>
</reference>
<name>A0A7S3MCG3_9STRA</name>
<proteinExistence type="predicted"/>
<feature type="region of interest" description="Disordered" evidence="1">
    <location>
        <begin position="174"/>
        <end position="205"/>
    </location>
</feature>
<gene>
    <name evidence="2" type="ORF">SELO1098_LOCUS25249</name>
</gene>